<evidence type="ECO:0000256" key="11">
    <source>
        <dbReference type="PROSITE-ProRule" id="PRU00042"/>
    </source>
</evidence>
<evidence type="ECO:0000313" key="15">
    <source>
        <dbReference type="Proteomes" id="UP000265000"/>
    </source>
</evidence>
<dbReference type="PANTHER" id="PTHR24404">
    <property type="entry name" value="ZINC FINGER PROTEIN"/>
    <property type="match status" value="1"/>
</dbReference>
<feature type="domain" description="C2H2-type" evidence="13">
    <location>
        <begin position="332"/>
        <end position="359"/>
    </location>
</feature>
<feature type="compositionally biased region" description="Basic and acidic residues" evidence="12">
    <location>
        <begin position="101"/>
        <end position="127"/>
    </location>
</feature>
<feature type="domain" description="C2H2-type" evidence="13">
    <location>
        <begin position="388"/>
        <end position="415"/>
    </location>
</feature>
<dbReference type="FunFam" id="3.30.160.60:FF:001370">
    <property type="entry name" value="Zinc finger protein"/>
    <property type="match status" value="1"/>
</dbReference>
<keyword evidence="10" id="KW-0539">Nucleus</keyword>
<evidence type="ECO:0000256" key="6">
    <source>
        <dbReference type="ARBA" id="ARBA00022833"/>
    </source>
</evidence>
<feature type="region of interest" description="Disordered" evidence="12">
    <location>
        <begin position="197"/>
        <end position="232"/>
    </location>
</feature>
<feature type="domain" description="C2H2-type" evidence="13">
    <location>
        <begin position="276"/>
        <end position="303"/>
    </location>
</feature>
<evidence type="ECO:0000256" key="1">
    <source>
        <dbReference type="ARBA" id="ARBA00004123"/>
    </source>
</evidence>
<sequence>MSSELSVCVSAATMSSSQSLREFIRERLTAAAEEIFTEFDKTIVHYEEELDRQRRLLEICCKPQINLQRIVLPQHYVWKEEEVPTDHHFSNLESNSSLDQEESHPFCTKEELGKPEPQQKKESRAKLETPQIMEDQVDPEHPAIKTEQEELYISLEKEQVEQQQSIDSFTLVTVCEETDHRELESYKDQLIAQISNMSEEQNQQRSDLEDSGSSSNEEKSFQQIQGDVEDVDNTEVERQETVLINDSISACKICGKSLSKRFLTEHMRIHRGDKPFSCVTCGKKFSYKAGLRQHTRTHTGEKPFCCATCGTRFYRRSSFADHKKTHSGEKPFSCLTCGKTFSLKRSLSRHIRNHTGEKPFSCLTCGRRFSDRPSLSRHIKIHTGEKPFSCLTCGKRFNRKSNLTNHMKTYRCKQVKSDTLKCGGISIMPGGKLSIVGNH</sequence>
<reference evidence="14" key="1">
    <citation type="submission" date="2025-08" db="UniProtKB">
        <authorList>
            <consortium name="Ensembl"/>
        </authorList>
    </citation>
    <scope>IDENTIFICATION</scope>
</reference>
<name>A0A3Q2T509_FUNHE</name>
<dbReference type="InterPro" id="IPR036236">
    <property type="entry name" value="Znf_C2H2_sf"/>
</dbReference>
<keyword evidence="7" id="KW-0805">Transcription regulation</keyword>
<dbReference type="FunFam" id="3.30.160.60:FF:001732">
    <property type="entry name" value="Zgc:162936"/>
    <property type="match status" value="1"/>
</dbReference>
<reference evidence="14" key="2">
    <citation type="submission" date="2025-09" db="UniProtKB">
        <authorList>
            <consortium name="Ensembl"/>
        </authorList>
    </citation>
    <scope>IDENTIFICATION</scope>
</reference>
<dbReference type="GO" id="GO:0008270">
    <property type="term" value="F:zinc ion binding"/>
    <property type="evidence" value="ECO:0007669"/>
    <property type="project" value="UniProtKB-KW"/>
</dbReference>
<dbReference type="GO" id="GO:0045893">
    <property type="term" value="P:positive regulation of DNA-templated transcription"/>
    <property type="evidence" value="ECO:0007669"/>
    <property type="project" value="UniProtKB-ARBA"/>
</dbReference>
<evidence type="ECO:0000256" key="7">
    <source>
        <dbReference type="ARBA" id="ARBA00023015"/>
    </source>
</evidence>
<keyword evidence="5 11" id="KW-0863">Zinc-finger</keyword>
<evidence type="ECO:0000256" key="4">
    <source>
        <dbReference type="ARBA" id="ARBA00022737"/>
    </source>
</evidence>
<evidence type="ECO:0000256" key="5">
    <source>
        <dbReference type="ARBA" id="ARBA00022771"/>
    </source>
</evidence>
<keyword evidence="15" id="KW-1185">Reference proteome</keyword>
<dbReference type="FunFam" id="3.30.160.60:FF:002343">
    <property type="entry name" value="Zinc finger protein 33A"/>
    <property type="match status" value="2"/>
</dbReference>
<dbReference type="GO" id="GO:0000978">
    <property type="term" value="F:RNA polymerase II cis-regulatory region sequence-specific DNA binding"/>
    <property type="evidence" value="ECO:0007669"/>
    <property type="project" value="TreeGrafter"/>
</dbReference>
<keyword evidence="9" id="KW-0804">Transcription</keyword>
<dbReference type="GO" id="GO:0006357">
    <property type="term" value="P:regulation of transcription by RNA polymerase II"/>
    <property type="evidence" value="ECO:0007669"/>
    <property type="project" value="TreeGrafter"/>
</dbReference>
<dbReference type="Pfam" id="PF00096">
    <property type="entry name" value="zf-C2H2"/>
    <property type="match status" value="5"/>
</dbReference>
<evidence type="ECO:0000256" key="10">
    <source>
        <dbReference type="ARBA" id="ARBA00023242"/>
    </source>
</evidence>
<dbReference type="Gene3D" id="3.30.160.60">
    <property type="entry name" value="Classic Zinc Finger"/>
    <property type="match status" value="6"/>
</dbReference>
<dbReference type="FunFam" id="3.30.160.60:FF:000151">
    <property type="entry name" value="Zinc finger and SCAN domain-containing 21"/>
    <property type="match status" value="1"/>
</dbReference>
<feature type="domain" description="C2H2-type" evidence="13">
    <location>
        <begin position="360"/>
        <end position="387"/>
    </location>
</feature>
<dbReference type="PROSITE" id="PS50157">
    <property type="entry name" value="ZINC_FINGER_C2H2_2"/>
    <property type="match status" value="6"/>
</dbReference>
<evidence type="ECO:0000256" key="12">
    <source>
        <dbReference type="SAM" id="MobiDB-lite"/>
    </source>
</evidence>
<keyword evidence="3" id="KW-0479">Metal-binding</keyword>
<dbReference type="GO" id="GO:0003700">
    <property type="term" value="F:DNA-binding transcription factor activity"/>
    <property type="evidence" value="ECO:0007669"/>
    <property type="project" value="TreeGrafter"/>
</dbReference>
<feature type="domain" description="C2H2-type" evidence="13">
    <location>
        <begin position="304"/>
        <end position="331"/>
    </location>
</feature>
<evidence type="ECO:0000256" key="2">
    <source>
        <dbReference type="ARBA" id="ARBA00006991"/>
    </source>
</evidence>
<keyword evidence="4" id="KW-0677">Repeat</keyword>
<dbReference type="Ensembl" id="ENSFHET00000000638.1">
    <property type="protein sequence ID" value="ENSFHEP00000009353.1"/>
    <property type="gene ID" value="ENSFHEG00000010596.1"/>
</dbReference>
<comment type="subcellular location">
    <subcellularLocation>
        <location evidence="1">Nucleus</location>
    </subcellularLocation>
</comment>
<evidence type="ECO:0000256" key="9">
    <source>
        <dbReference type="ARBA" id="ARBA00023163"/>
    </source>
</evidence>
<dbReference type="AlphaFoldDB" id="A0A3Q2T509"/>
<dbReference type="InterPro" id="IPR013087">
    <property type="entry name" value="Znf_C2H2_type"/>
</dbReference>
<proteinExistence type="inferred from homology"/>
<protein>
    <submittedName>
        <fullName evidence="14">Oocyte zinc finger protein XlCOF6.1-like</fullName>
    </submittedName>
</protein>
<dbReference type="GO" id="GO:0005694">
    <property type="term" value="C:chromosome"/>
    <property type="evidence" value="ECO:0007669"/>
    <property type="project" value="UniProtKB-ARBA"/>
</dbReference>
<dbReference type="PROSITE" id="PS00028">
    <property type="entry name" value="ZINC_FINGER_C2H2_1"/>
    <property type="match status" value="4"/>
</dbReference>
<keyword evidence="6" id="KW-0862">Zinc</keyword>
<dbReference type="SUPFAM" id="SSF57667">
    <property type="entry name" value="beta-beta-alpha zinc fingers"/>
    <property type="match status" value="3"/>
</dbReference>
<evidence type="ECO:0000313" key="14">
    <source>
        <dbReference type="Ensembl" id="ENSFHEP00000009353.1"/>
    </source>
</evidence>
<evidence type="ECO:0000256" key="3">
    <source>
        <dbReference type="ARBA" id="ARBA00022723"/>
    </source>
</evidence>
<feature type="region of interest" description="Disordered" evidence="12">
    <location>
        <begin position="88"/>
        <end position="136"/>
    </location>
</feature>
<comment type="similarity">
    <text evidence="2">Belongs to the krueppel C2H2-type zinc-finger protein family.</text>
</comment>
<feature type="compositionally biased region" description="Polar residues" evidence="12">
    <location>
        <begin position="197"/>
        <end position="225"/>
    </location>
</feature>
<evidence type="ECO:0000256" key="8">
    <source>
        <dbReference type="ARBA" id="ARBA00023125"/>
    </source>
</evidence>
<dbReference type="GeneTree" id="ENSGT01150000286939"/>
<keyword evidence="8" id="KW-0238">DNA-binding</keyword>
<dbReference type="GO" id="GO:0005634">
    <property type="term" value="C:nucleus"/>
    <property type="evidence" value="ECO:0007669"/>
    <property type="project" value="UniProtKB-SubCell"/>
</dbReference>
<evidence type="ECO:0000259" key="13">
    <source>
        <dbReference type="PROSITE" id="PS50157"/>
    </source>
</evidence>
<dbReference type="PANTHER" id="PTHR24404:SF114">
    <property type="entry name" value="KLUMPFUSS, ISOFORM B-RELATED"/>
    <property type="match status" value="1"/>
</dbReference>
<accession>A0A3Q2T509</accession>
<dbReference type="SMART" id="SM00355">
    <property type="entry name" value="ZnF_C2H2"/>
    <property type="match status" value="6"/>
</dbReference>
<feature type="domain" description="C2H2-type" evidence="13">
    <location>
        <begin position="249"/>
        <end position="275"/>
    </location>
</feature>
<dbReference type="InterPro" id="IPR050589">
    <property type="entry name" value="Ikaros_C2H2-ZF"/>
</dbReference>
<dbReference type="Proteomes" id="UP000265000">
    <property type="component" value="Unplaced"/>
</dbReference>
<organism evidence="14 15">
    <name type="scientific">Fundulus heteroclitus</name>
    <name type="common">Killifish</name>
    <name type="synonym">Mummichog</name>
    <dbReference type="NCBI Taxonomy" id="8078"/>
    <lineage>
        <taxon>Eukaryota</taxon>
        <taxon>Metazoa</taxon>
        <taxon>Chordata</taxon>
        <taxon>Craniata</taxon>
        <taxon>Vertebrata</taxon>
        <taxon>Euteleostomi</taxon>
        <taxon>Actinopterygii</taxon>
        <taxon>Neopterygii</taxon>
        <taxon>Teleostei</taxon>
        <taxon>Neoteleostei</taxon>
        <taxon>Acanthomorphata</taxon>
        <taxon>Ovalentaria</taxon>
        <taxon>Atherinomorphae</taxon>
        <taxon>Cyprinodontiformes</taxon>
        <taxon>Fundulidae</taxon>
        <taxon>Fundulus</taxon>
    </lineage>
</organism>